<accession>A0A317PF88</accession>
<dbReference type="GO" id="GO:0016491">
    <property type="term" value="F:oxidoreductase activity"/>
    <property type="evidence" value="ECO:0007669"/>
    <property type="project" value="InterPro"/>
</dbReference>
<dbReference type="InterPro" id="IPR005025">
    <property type="entry name" value="FMN_Rdtase-like_dom"/>
</dbReference>
<dbReference type="InterPro" id="IPR029039">
    <property type="entry name" value="Flavoprotein-like_sf"/>
</dbReference>
<proteinExistence type="predicted"/>
<dbReference type="Gene3D" id="3.40.50.360">
    <property type="match status" value="1"/>
</dbReference>
<dbReference type="Pfam" id="PF03358">
    <property type="entry name" value="FMN_red"/>
    <property type="match status" value="1"/>
</dbReference>
<reference evidence="2 3" key="1">
    <citation type="submission" date="2018-05" db="EMBL/GenBank/DDBJ databases">
        <title>Genomic Encyclopedia of Type Strains, Phase IV (KMG-IV): sequencing the most valuable type-strain genomes for metagenomic binning, comparative biology and taxonomic classification.</title>
        <authorList>
            <person name="Goeker M."/>
        </authorList>
    </citation>
    <scope>NUCLEOTIDE SEQUENCE [LARGE SCALE GENOMIC DNA]</scope>
    <source>
        <strain evidence="2 3">DSM 16791</strain>
    </source>
</reference>
<gene>
    <name evidence="2" type="ORF">DFR52_106125</name>
</gene>
<keyword evidence="3" id="KW-1185">Reference proteome</keyword>
<feature type="domain" description="NADPH-dependent FMN reductase-like" evidence="1">
    <location>
        <begin position="4"/>
        <end position="146"/>
    </location>
</feature>
<dbReference type="SUPFAM" id="SSF52218">
    <property type="entry name" value="Flavoproteins"/>
    <property type="match status" value="1"/>
</dbReference>
<name>A0A317PF88_9HYPH</name>
<organism evidence="2 3">
    <name type="scientific">Hoeflea marina</name>
    <dbReference type="NCBI Taxonomy" id="274592"/>
    <lineage>
        <taxon>Bacteria</taxon>
        <taxon>Pseudomonadati</taxon>
        <taxon>Pseudomonadota</taxon>
        <taxon>Alphaproteobacteria</taxon>
        <taxon>Hyphomicrobiales</taxon>
        <taxon>Rhizobiaceae</taxon>
        <taxon>Hoeflea</taxon>
    </lineage>
</organism>
<evidence type="ECO:0000259" key="1">
    <source>
        <dbReference type="Pfam" id="PF03358"/>
    </source>
</evidence>
<sequence>MKTVAVIVGSLSRDSLNRKFAQSLGKLASDRLAFTLVEIGDLPLYNNDLWENPPESVLRMKAAVEAADAVLFVTPEYNRSFTPAIKNAIDWGSRPYGASSWQDKPAAVTGTSPGAHGTASGQNALKQVLVVIGTILMGQPEVYFQYKPELFDADGNVTDDATRTFLNGWVDKFAAFINRLS</sequence>
<dbReference type="InterPro" id="IPR050712">
    <property type="entry name" value="NAD(P)H-dep_reductase"/>
</dbReference>
<comment type="caution">
    <text evidence="2">The sequence shown here is derived from an EMBL/GenBank/DDBJ whole genome shotgun (WGS) entry which is preliminary data.</text>
</comment>
<dbReference type="Proteomes" id="UP000246352">
    <property type="component" value="Unassembled WGS sequence"/>
</dbReference>
<protein>
    <submittedName>
        <fullName evidence="2">Chromate reductase</fullName>
    </submittedName>
</protein>
<dbReference type="EMBL" id="QGTR01000006">
    <property type="protein sequence ID" value="PWV97602.1"/>
    <property type="molecule type" value="Genomic_DNA"/>
</dbReference>
<evidence type="ECO:0000313" key="3">
    <source>
        <dbReference type="Proteomes" id="UP000246352"/>
    </source>
</evidence>
<dbReference type="GO" id="GO:0005829">
    <property type="term" value="C:cytosol"/>
    <property type="evidence" value="ECO:0007669"/>
    <property type="project" value="TreeGrafter"/>
</dbReference>
<evidence type="ECO:0000313" key="2">
    <source>
        <dbReference type="EMBL" id="PWV97602.1"/>
    </source>
</evidence>
<dbReference type="PANTHER" id="PTHR30543:SF21">
    <property type="entry name" value="NAD(P)H-DEPENDENT FMN REDUCTASE LOT6"/>
    <property type="match status" value="1"/>
</dbReference>
<dbReference type="RefSeq" id="WP_110033906.1">
    <property type="nucleotide sequence ID" value="NZ_QGTR01000006.1"/>
</dbReference>
<dbReference type="PANTHER" id="PTHR30543">
    <property type="entry name" value="CHROMATE REDUCTASE"/>
    <property type="match status" value="1"/>
</dbReference>
<dbReference type="AlphaFoldDB" id="A0A317PF88"/>
<dbReference type="GO" id="GO:0010181">
    <property type="term" value="F:FMN binding"/>
    <property type="evidence" value="ECO:0007669"/>
    <property type="project" value="TreeGrafter"/>
</dbReference>
<dbReference type="OrthoDB" id="9812295at2"/>